<reference evidence="1" key="1">
    <citation type="submission" date="2020-05" db="EMBL/GenBank/DDBJ databases">
        <title>Large-scale comparative analyses of tick genomes elucidate their genetic diversity and vector capacities.</title>
        <authorList>
            <person name="Jia N."/>
            <person name="Wang J."/>
            <person name="Shi W."/>
            <person name="Du L."/>
            <person name="Sun Y."/>
            <person name="Zhan W."/>
            <person name="Jiang J."/>
            <person name="Wang Q."/>
            <person name="Zhang B."/>
            <person name="Ji P."/>
            <person name="Sakyi L.B."/>
            <person name="Cui X."/>
            <person name="Yuan T."/>
            <person name="Jiang B."/>
            <person name="Yang W."/>
            <person name="Lam T.T.-Y."/>
            <person name="Chang Q."/>
            <person name="Ding S."/>
            <person name="Wang X."/>
            <person name="Zhu J."/>
            <person name="Ruan X."/>
            <person name="Zhao L."/>
            <person name="Wei J."/>
            <person name="Que T."/>
            <person name="Du C."/>
            <person name="Cheng J."/>
            <person name="Dai P."/>
            <person name="Han X."/>
            <person name="Huang E."/>
            <person name="Gao Y."/>
            <person name="Liu J."/>
            <person name="Shao H."/>
            <person name="Ye R."/>
            <person name="Li L."/>
            <person name="Wei W."/>
            <person name="Wang X."/>
            <person name="Wang C."/>
            <person name="Yang T."/>
            <person name="Huo Q."/>
            <person name="Li W."/>
            <person name="Guo W."/>
            <person name="Chen H."/>
            <person name="Zhou L."/>
            <person name="Ni X."/>
            <person name="Tian J."/>
            <person name="Zhou Y."/>
            <person name="Sheng Y."/>
            <person name="Liu T."/>
            <person name="Pan Y."/>
            <person name="Xia L."/>
            <person name="Li J."/>
            <person name="Zhao F."/>
            <person name="Cao W."/>
        </authorList>
    </citation>
    <scope>NUCLEOTIDE SEQUENCE</scope>
    <source>
        <strain evidence="1">Dsil-2018</strain>
    </source>
</reference>
<proteinExistence type="predicted"/>
<accession>A0ACB8D954</accession>
<comment type="caution">
    <text evidence="1">The sequence shown here is derived from an EMBL/GenBank/DDBJ whole genome shotgun (WGS) entry which is preliminary data.</text>
</comment>
<evidence type="ECO:0000313" key="2">
    <source>
        <dbReference type="Proteomes" id="UP000821865"/>
    </source>
</evidence>
<dbReference type="EMBL" id="CM023472">
    <property type="protein sequence ID" value="KAH7960933.1"/>
    <property type="molecule type" value="Genomic_DNA"/>
</dbReference>
<dbReference type="Proteomes" id="UP000821865">
    <property type="component" value="Chromosome 3"/>
</dbReference>
<gene>
    <name evidence="1" type="ORF">HPB49_025179</name>
</gene>
<name>A0ACB8D954_DERSI</name>
<evidence type="ECO:0000313" key="1">
    <source>
        <dbReference type="EMBL" id="KAH7960933.1"/>
    </source>
</evidence>
<protein>
    <submittedName>
        <fullName evidence="1">Uncharacterized protein</fullName>
    </submittedName>
</protein>
<sequence>MRIKRRRLYFGHFSMTTRPMCGDVFYTVCHPSTQPEFHYRRSVNACVETAADAVHSCNRGANRFASLTHCRRSCMRPGHQPAEECFGKPLFTSCARQDVLSGWWFFEGRKCIPWNFPSGGCPADDSAVFRSAQECRTQCVVGGLRPSPCRAPQAVACEGRHLKYPFFADMSMRDGRIRCMRSSPDVLRDRRCLTGANRFHTREACLDTCKKQADGLSKD</sequence>
<organism evidence="1 2">
    <name type="scientific">Dermacentor silvarum</name>
    <name type="common">Tick</name>
    <dbReference type="NCBI Taxonomy" id="543639"/>
    <lineage>
        <taxon>Eukaryota</taxon>
        <taxon>Metazoa</taxon>
        <taxon>Ecdysozoa</taxon>
        <taxon>Arthropoda</taxon>
        <taxon>Chelicerata</taxon>
        <taxon>Arachnida</taxon>
        <taxon>Acari</taxon>
        <taxon>Parasitiformes</taxon>
        <taxon>Ixodida</taxon>
        <taxon>Ixodoidea</taxon>
        <taxon>Ixodidae</taxon>
        <taxon>Rhipicephalinae</taxon>
        <taxon>Dermacentor</taxon>
    </lineage>
</organism>
<keyword evidence="2" id="KW-1185">Reference proteome</keyword>